<name>D8QN57_SELML</name>
<proteinExistence type="predicted"/>
<reference evidence="1 2" key="1">
    <citation type="journal article" date="2011" name="Science">
        <title>The Selaginella genome identifies genetic changes associated with the evolution of vascular plants.</title>
        <authorList>
            <person name="Banks J.A."/>
            <person name="Nishiyama T."/>
            <person name="Hasebe M."/>
            <person name="Bowman J.L."/>
            <person name="Gribskov M."/>
            <person name="dePamphilis C."/>
            <person name="Albert V.A."/>
            <person name="Aono N."/>
            <person name="Aoyama T."/>
            <person name="Ambrose B.A."/>
            <person name="Ashton N.W."/>
            <person name="Axtell M.J."/>
            <person name="Barker E."/>
            <person name="Barker M.S."/>
            <person name="Bennetzen J.L."/>
            <person name="Bonawitz N.D."/>
            <person name="Chapple C."/>
            <person name="Cheng C."/>
            <person name="Correa L.G."/>
            <person name="Dacre M."/>
            <person name="DeBarry J."/>
            <person name="Dreyer I."/>
            <person name="Elias M."/>
            <person name="Engstrom E.M."/>
            <person name="Estelle M."/>
            <person name="Feng L."/>
            <person name="Finet C."/>
            <person name="Floyd S.K."/>
            <person name="Frommer W.B."/>
            <person name="Fujita T."/>
            <person name="Gramzow L."/>
            <person name="Gutensohn M."/>
            <person name="Harholt J."/>
            <person name="Hattori M."/>
            <person name="Heyl A."/>
            <person name="Hirai T."/>
            <person name="Hiwatashi Y."/>
            <person name="Ishikawa M."/>
            <person name="Iwata M."/>
            <person name="Karol K.G."/>
            <person name="Koehler B."/>
            <person name="Kolukisaoglu U."/>
            <person name="Kubo M."/>
            <person name="Kurata T."/>
            <person name="Lalonde S."/>
            <person name="Li K."/>
            <person name="Li Y."/>
            <person name="Litt A."/>
            <person name="Lyons E."/>
            <person name="Manning G."/>
            <person name="Maruyama T."/>
            <person name="Michael T.P."/>
            <person name="Mikami K."/>
            <person name="Miyazaki S."/>
            <person name="Morinaga S."/>
            <person name="Murata T."/>
            <person name="Mueller-Roeber B."/>
            <person name="Nelson D.R."/>
            <person name="Obara M."/>
            <person name="Oguri Y."/>
            <person name="Olmstead R.G."/>
            <person name="Onodera N."/>
            <person name="Petersen B.L."/>
            <person name="Pils B."/>
            <person name="Prigge M."/>
            <person name="Rensing S.A."/>
            <person name="Riano-Pachon D.M."/>
            <person name="Roberts A.W."/>
            <person name="Sato Y."/>
            <person name="Scheller H.V."/>
            <person name="Schulz B."/>
            <person name="Schulz C."/>
            <person name="Shakirov E.V."/>
            <person name="Shibagaki N."/>
            <person name="Shinohara N."/>
            <person name="Shippen D.E."/>
            <person name="Soerensen I."/>
            <person name="Sotooka R."/>
            <person name="Sugimoto N."/>
            <person name="Sugita M."/>
            <person name="Sumikawa N."/>
            <person name="Tanurdzic M."/>
            <person name="Theissen G."/>
            <person name="Ulvskov P."/>
            <person name="Wakazuki S."/>
            <person name="Weng J.K."/>
            <person name="Willats W.W."/>
            <person name="Wipf D."/>
            <person name="Wolf P.G."/>
            <person name="Yang L."/>
            <person name="Zimmer A.D."/>
            <person name="Zhu Q."/>
            <person name="Mitros T."/>
            <person name="Hellsten U."/>
            <person name="Loque D."/>
            <person name="Otillar R."/>
            <person name="Salamov A."/>
            <person name="Schmutz J."/>
            <person name="Shapiro H."/>
            <person name="Lindquist E."/>
            <person name="Lucas S."/>
            <person name="Rokhsar D."/>
            <person name="Grigoriev I.V."/>
        </authorList>
    </citation>
    <scope>NUCLEOTIDE SEQUENCE [LARGE SCALE GENOMIC DNA]</scope>
</reference>
<dbReference type="InParanoid" id="D8QN57"/>
<evidence type="ECO:0000313" key="1">
    <source>
        <dbReference type="EMBL" id="EFJ38699.1"/>
    </source>
</evidence>
<dbReference type="EMBL" id="GL377565">
    <property type="protein sequence ID" value="EFJ38699.1"/>
    <property type="molecule type" value="Genomic_DNA"/>
</dbReference>
<organism evidence="2">
    <name type="scientific">Selaginella moellendorffii</name>
    <name type="common">Spikemoss</name>
    <dbReference type="NCBI Taxonomy" id="88036"/>
    <lineage>
        <taxon>Eukaryota</taxon>
        <taxon>Viridiplantae</taxon>
        <taxon>Streptophyta</taxon>
        <taxon>Embryophyta</taxon>
        <taxon>Tracheophyta</taxon>
        <taxon>Lycopodiopsida</taxon>
        <taxon>Selaginellales</taxon>
        <taxon>Selaginellaceae</taxon>
        <taxon>Selaginella</taxon>
    </lineage>
</organism>
<gene>
    <name evidence="1" type="ORF">SELMODRAFT_437580</name>
</gene>
<protein>
    <submittedName>
        <fullName evidence="1">Uncharacterized protein</fullName>
    </submittedName>
</protein>
<dbReference type="HOGENOM" id="CLU_1868660_0_0_1"/>
<evidence type="ECO:0000313" key="2">
    <source>
        <dbReference type="Proteomes" id="UP000001514"/>
    </source>
</evidence>
<keyword evidence="2" id="KW-1185">Reference proteome</keyword>
<dbReference type="Proteomes" id="UP000001514">
    <property type="component" value="Unassembled WGS sequence"/>
</dbReference>
<sequence>MVVAGTEGIWMRDALVPLKKRRRNAKPEEKYQTKQTRNRLQARRVLWRRFSRSEWQTTVFLPLVTDSLVSRRRANESELYESLSIHFSLITSGRRVRLGSPIPGFWLGLVVSIRSLFDSSQRQKQTGGDPSDIRVMR</sequence>
<dbReference type="AlphaFoldDB" id="D8QN57"/>
<accession>D8QN57</accession>
<dbReference type="Gramene" id="EFJ38699">
    <property type="protein sequence ID" value="EFJ38699"/>
    <property type="gene ID" value="SELMODRAFT_437580"/>
</dbReference>
<dbReference type="KEGG" id="smo:SELMODRAFT_437580"/>